<organism evidence="1 2">
    <name type="scientific">Steinernema hermaphroditum</name>
    <dbReference type="NCBI Taxonomy" id="289476"/>
    <lineage>
        <taxon>Eukaryota</taxon>
        <taxon>Metazoa</taxon>
        <taxon>Ecdysozoa</taxon>
        <taxon>Nematoda</taxon>
        <taxon>Chromadorea</taxon>
        <taxon>Rhabditida</taxon>
        <taxon>Tylenchina</taxon>
        <taxon>Panagrolaimomorpha</taxon>
        <taxon>Strongyloidoidea</taxon>
        <taxon>Steinernematidae</taxon>
        <taxon>Steinernema</taxon>
    </lineage>
</organism>
<evidence type="ECO:0000313" key="2">
    <source>
        <dbReference type="Proteomes" id="UP001175271"/>
    </source>
</evidence>
<evidence type="ECO:0000313" key="1">
    <source>
        <dbReference type="EMBL" id="KAK0406097.1"/>
    </source>
</evidence>
<protein>
    <submittedName>
        <fullName evidence="1">Uncharacterized protein</fullName>
    </submittedName>
</protein>
<dbReference type="EMBL" id="JAUCMV010000004">
    <property type="protein sequence ID" value="KAK0406097.1"/>
    <property type="molecule type" value="Genomic_DNA"/>
</dbReference>
<name>A0AA39LQM6_9BILA</name>
<sequence length="153" mass="17189">MQKSEEKPRAGSNRLESAVGFSSDAAILPLETAASDHSVCSTFNTVSVTQLPSHCSTACGLESLMKQQETDGSAEHYLHTALGFENRESFGYYSSESEFDDEYRFNDHVTLLRVERESLPELELPHHEEMNKLSNLKATLNEVFLQYNMPPIN</sequence>
<accession>A0AA39LQM6</accession>
<comment type="caution">
    <text evidence="1">The sequence shown here is derived from an EMBL/GenBank/DDBJ whole genome shotgun (WGS) entry which is preliminary data.</text>
</comment>
<dbReference type="AlphaFoldDB" id="A0AA39LQM6"/>
<dbReference type="Proteomes" id="UP001175271">
    <property type="component" value="Unassembled WGS sequence"/>
</dbReference>
<keyword evidence="2" id="KW-1185">Reference proteome</keyword>
<proteinExistence type="predicted"/>
<gene>
    <name evidence="1" type="ORF">QR680_018370</name>
</gene>
<reference evidence="1" key="1">
    <citation type="submission" date="2023-06" db="EMBL/GenBank/DDBJ databases">
        <title>Genomic analysis of the entomopathogenic nematode Steinernema hermaphroditum.</title>
        <authorList>
            <person name="Schwarz E.M."/>
            <person name="Heppert J.K."/>
            <person name="Baniya A."/>
            <person name="Schwartz H.T."/>
            <person name="Tan C.-H."/>
            <person name="Antoshechkin I."/>
            <person name="Sternberg P.W."/>
            <person name="Goodrich-Blair H."/>
            <person name="Dillman A.R."/>
        </authorList>
    </citation>
    <scope>NUCLEOTIDE SEQUENCE</scope>
    <source>
        <strain evidence="1">PS9179</strain>
        <tissue evidence="1">Whole animal</tissue>
    </source>
</reference>